<comment type="caution">
    <text evidence="2">The sequence shown here is derived from an EMBL/GenBank/DDBJ whole genome shotgun (WGS) entry which is preliminary data.</text>
</comment>
<organism evidence="2 3">
    <name type="scientific">Dovyalis caffra</name>
    <dbReference type="NCBI Taxonomy" id="77055"/>
    <lineage>
        <taxon>Eukaryota</taxon>
        <taxon>Viridiplantae</taxon>
        <taxon>Streptophyta</taxon>
        <taxon>Embryophyta</taxon>
        <taxon>Tracheophyta</taxon>
        <taxon>Spermatophyta</taxon>
        <taxon>Magnoliopsida</taxon>
        <taxon>eudicotyledons</taxon>
        <taxon>Gunneridae</taxon>
        <taxon>Pentapetalae</taxon>
        <taxon>rosids</taxon>
        <taxon>fabids</taxon>
        <taxon>Malpighiales</taxon>
        <taxon>Salicaceae</taxon>
        <taxon>Flacourtieae</taxon>
        <taxon>Dovyalis</taxon>
    </lineage>
</organism>
<evidence type="ECO:0000313" key="3">
    <source>
        <dbReference type="Proteomes" id="UP001314170"/>
    </source>
</evidence>
<keyword evidence="1" id="KW-0472">Membrane</keyword>
<keyword evidence="3" id="KW-1185">Reference proteome</keyword>
<proteinExistence type="predicted"/>
<gene>
    <name evidence="2" type="ORF">DCAF_LOCUS27446</name>
</gene>
<dbReference type="Proteomes" id="UP001314170">
    <property type="component" value="Unassembled WGS sequence"/>
</dbReference>
<reference evidence="2 3" key="1">
    <citation type="submission" date="2024-01" db="EMBL/GenBank/DDBJ databases">
        <authorList>
            <person name="Waweru B."/>
        </authorList>
    </citation>
    <scope>NUCLEOTIDE SEQUENCE [LARGE SCALE GENOMIC DNA]</scope>
</reference>
<name>A0AAV1SVS4_9ROSI</name>
<protein>
    <submittedName>
        <fullName evidence="2">Uncharacterized protein</fullName>
    </submittedName>
</protein>
<sequence>MDKEESLPNAGVPNFSLFICGSGPWAYVYVGTEEHVPLTSAVGAALEFEQYRQIWRILIAISETVIVTATLIAAAAAVMILVGAAETASPRIIEIATAPHVCVVAVMMVLEREGHHLRTRIGGINPSTRVVSRGTEKREGRRKNLEASTQPIQLVTHAADPLISQQYISINTSMTTPIGTN</sequence>
<keyword evidence="1" id="KW-0812">Transmembrane</keyword>
<feature type="transmembrane region" description="Helical" evidence="1">
    <location>
        <begin position="57"/>
        <end position="85"/>
    </location>
</feature>
<accession>A0AAV1SVS4</accession>
<evidence type="ECO:0000256" key="1">
    <source>
        <dbReference type="SAM" id="Phobius"/>
    </source>
</evidence>
<feature type="transmembrane region" description="Helical" evidence="1">
    <location>
        <begin position="91"/>
        <end position="110"/>
    </location>
</feature>
<dbReference type="EMBL" id="CAWUPB010001197">
    <property type="protein sequence ID" value="CAK7357162.1"/>
    <property type="molecule type" value="Genomic_DNA"/>
</dbReference>
<keyword evidence="1" id="KW-1133">Transmembrane helix</keyword>
<evidence type="ECO:0000313" key="2">
    <source>
        <dbReference type="EMBL" id="CAK7357162.1"/>
    </source>
</evidence>
<dbReference type="AlphaFoldDB" id="A0AAV1SVS4"/>